<dbReference type="PANTHER" id="PTHR21847:SF1">
    <property type="entry name" value="EF-HAND CALCIUM-BINDING DOMAIN-CONTAINING PROTEIN 10"/>
    <property type="match status" value="1"/>
</dbReference>
<dbReference type="InterPro" id="IPR002048">
    <property type="entry name" value="EF_hand_dom"/>
</dbReference>
<dbReference type="InterPro" id="IPR049760">
    <property type="entry name" value="DD_EFCAB10"/>
</dbReference>
<dbReference type="STRING" id="286115.A0A507CYC3"/>
<dbReference type="EMBL" id="QEAM01000411">
    <property type="protein sequence ID" value="TPX40126.1"/>
    <property type="molecule type" value="Genomic_DNA"/>
</dbReference>
<dbReference type="Pfam" id="PF24548">
    <property type="entry name" value="EF_EFCAB10_C"/>
    <property type="match status" value="1"/>
</dbReference>
<dbReference type="OrthoDB" id="10260455at2759"/>
<dbReference type="InterPro" id="IPR056587">
    <property type="entry name" value="EF_EFCAB10_C"/>
</dbReference>
<dbReference type="SUPFAM" id="SSF47391">
    <property type="entry name" value="Dimerization-anchoring domain of cAMP-dependent PK regulatory subunit"/>
    <property type="match status" value="1"/>
</dbReference>
<sequence length="117" mass="13022">MSNISSAQEYLEKHQLPALLERLTAEVLYHQPENVQAFLVSRLSEISRDGSAQSFFSTQDLKSLFGTFDRLDTGQISLIQYQEAMKIIGADKTANMSLPPPITEDIFLAEAQKALSS</sequence>
<dbReference type="Proteomes" id="UP000317494">
    <property type="component" value="Unassembled WGS sequence"/>
</dbReference>
<accession>A0A507CYC3</accession>
<dbReference type="GO" id="GO:0005509">
    <property type="term" value="F:calcium ion binding"/>
    <property type="evidence" value="ECO:0007669"/>
    <property type="project" value="InterPro"/>
</dbReference>
<keyword evidence="4" id="KW-1185">Reference proteome</keyword>
<dbReference type="EMBL" id="QEAN01000178">
    <property type="protein sequence ID" value="TPX44145.1"/>
    <property type="molecule type" value="Genomic_DNA"/>
</dbReference>
<dbReference type="Proteomes" id="UP000320475">
    <property type="component" value="Unassembled WGS sequence"/>
</dbReference>
<dbReference type="InterPro" id="IPR039879">
    <property type="entry name" value="EFC10"/>
</dbReference>
<comment type="caution">
    <text evidence="3">The sequence shown here is derived from an EMBL/GenBank/DDBJ whole genome shotgun (WGS) entry which is preliminary data.</text>
</comment>
<proteinExistence type="predicted"/>
<gene>
    <name evidence="2" type="ORF">SeLEV6574_g06776</name>
    <name evidence="3" type="ORF">SeMB42_g04422</name>
</gene>
<dbReference type="AlphaFoldDB" id="A0A507CYC3"/>
<dbReference type="VEuPathDB" id="FungiDB:SeMB42_g04422"/>
<dbReference type="PROSITE" id="PS50222">
    <property type="entry name" value="EF_HAND_2"/>
    <property type="match status" value="1"/>
</dbReference>
<evidence type="ECO:0000313" key="2">
    <source>
        <dbReference type="EMBL" id="TPX40126.1"/>
    </source>
</evidence>
<organism evidence="3 4">
    <name type="scientific">Synchytrium endobioticum</name>
    <dbReference type="NCBI Taxonomy" id="286115"/>
    <lineage>
        <taxon>Eukaryota</taxon>
        <taxon>Fungi</taxon>
        <taxon>Fungi incertae sedis</taxon>
        <taxon>Chytridiomycota</taxon>
        <taxon>Chytridiomycota incertae sedis</taxon>
        <taxon>Chytridiomycetes</taxon>
        <taxon>Synchytriales</taxon>
        <taxon>Synchytriaceae</taxon>
        <taxon>Synchytrium</taxon>
    </lineage>
</organism>
<name>A0A507CYC3_9FUNG</name>
<evidence type="ECO:0000313" key="3">
    <source>
        <dbReference type="EMBL" id="TPX44145.1"/>
    </source>
</evidence>
<dbReference type="CDD" id="cd22976">
    <property type="entry name" value="DD_EFCAB10"/>
    <property type="match status" value="1"/>
</dbReference>
<evidence type="ECO:0000313" key="4">
    <source>
        <dbReference type="Proteomes" id="UP000317494"/>
    </source>
</evidence>
<evidence type="ECO:0000313" key="5">
    <source>
        <dbReference type="Proteomes" id="UP000320475"/>
    </source>
</evidence>
<protein>
    <recommendedName>
        <fullName evidence="1">EF-hand domain-containing protein</fullName>
    </recommendedName>
</protein>
<feature type="domain" description="EF-hand" evidence="1">
    <location>
        <begin position="56"/>
        <end position="91"/>
    </location>
</feature>
<evidence type="ECO:0000259" key="1">
    <source>
        <dbReference type="PROSITE" id="PS50222"/>
    </source>
</evidence>
<reference evidence="4 5" key="1">
    <citation type="journal article" date="2019" name="Sci. Rep.">
        <title>Comparative genomics of chytrid fungi reveal insights into the obligate biotrophic and pathogenic lifestyle of Synchytrium endobioticum.</title>
        <authorList>
            <person name="van de Vossenberg B.T.L.H."/>
            <person name="Warris S."/>
            <person name="Nguyen H.D.T."/>
            <person name="van Gent-Pelzer M.P.E."/>
            <person name="Joly D.L."/>
            <person name="van de Geest H.C."/>
            <person name="Bonants P.J.M."/>
            <person name="Smith D.S."/>
            <person name="Levesque C.A."/>
            <person name="van der Lee T.A.J."/>
        </authorList>
    </citation>
    <scope>NUCLEOTIDE SEQUENCE [LARGE SCALE GENOMIC DNA]</scope>
    <source>
        <strain evidence="2 5">LEV6574</strain>
        <strain evidence="3 4">MB42</strain>
    </source>
</reference>
<dbReference type="PANTHER" id="PTHR21847">
    <property type="entry name" value="EF-HAND CALCIUM-BINDING DOMAIN-CONTAINING PROTEIN 10"/>
    <property type="match status" value="1"/>
</dbReference>